<evidence type="ECO:0000313" key="2">
    <source>
        <dbReference type="Proteomes" id="UP000822476"/>
    </source>
</evidence>
<proteinExistence type="predicted"/>
<reference evidence="1" key="1">
    <citation type="submission" date="2019-07" db="EMBL/GenBank/DDBJ databases">
        <title>Annotation for the trematode Paragonimus miyazaki's.</title>
        <authorList>
            <person name="Choi Y.-J."/>
        </authorList>
    </citation>
    <scope>NUCLEOTIDE SEQUENCE</scope>
    <source>
        <strain evidence="1">Japan</strain>
    </source>
</reference>
<dbReference type="AlphaFoldDB" id="A0A8S9YUY8"/>
<sequence>MEYSNGIRNVSALSDLDEITNSINTYKDEIIAARKFAIKNPEMQHDITIWYSQTGSAVALSTRDNLCLLASWQSSTESR</sequence>
<gene>
    <name evidence="1" type="ORF">EG68_04284</name>
</gene>
<keyword evidence="2" id="KW-1185">Reference proteome</keyword>
<comment type="caution">
    <text evidence="1">The sequence shown here is derived from an EMBL/GenBank/DDBJ whole genome shotgun (WGS) entry which is preliminary data.</text>
</comment>
<organism evidence="1 2">
    <name type="scientific">Paragonimus skrjabini miyazakii</name>
    <dbReference type="NCBI Taxonomy" id="59628"/>
    <lineage>
        <taxon>Eukaryota</taxon>
        <taxon>Metazoa</taxon>
        <taxon>Spiralia</taxon>
        <taxon>Lophotrochozoa</taxon>
        <taxon>Platyhelminthes</taxon>
        <taxon>Trematoda</taxon>
        <taxon>Digenea</taxon>
        <taxon>Plagiorchiida</taxon>
        <taxon>Troglotremata</taxon>
        <taxon>Troglotrematidae</taxon>
        <taxon>Paragonimus</taxon>
    </lineage>
</organism>
<name>A0A8S9YUY8_9TREM</name>
<dbReference type="Proteomes" id="UP000822476">
    <property type="component" value="Unassembled WGS sequence"/>
</dbReference>
<protein>
    <submittedName>
        <fullName evidence="1">Uncharacterized protein</fullName>
    </submittedName>
</protein>
<dbReference type="EMBL" id="JTDE01001700">
    <property type="protein sequence ID" value="KAF7258482.1"/>
    <property type="molecule type" value="Genomic_DNA"/>
</dbReference>
<evidence type="ECO:0000313" key="1">
    <source>
        <dbReference type="EMBL" id="KAF7258482.1"/>
    </source>
</evidence>
<accession>A0A8S9YUY8</accession>